<dbReference type="SUPFAM" id="SSF101874">
    <property type="entry name" value="YceI-like"/>
    <property type="match status" value="1"/>
</dbReference>
<organism evidence="3 4">
    <name type="scientific">Rosenbergiella nectarea</name>
    <dbReference type="NCBI Taxonomy" id="988801"/>
    <lineage>
        <taxon>Bacteria</taxon>
        <taxon>Pseudomonadati</taxon>
        <taxon>Pseudomonadota</taxon>
        <taxon>Gammaproteobacteria</taxon>
        <taxon>Enterobacterales</taxon>
        <taxon>Erwiniaceae</taxon>
        <taxon>Rosenbergiella</taxon>
    </lineage>
</organism>
<sequence>MKKISALLLPIIAAGTLYSAASQAAAVDYQLDAAHTSIVVSWDHFGFSHPTADIPGATGVIKFDPQHPAASSVQVSIPVSNIDTHVPALTKEFQGSDYFDTTKYATATFTSTKVIPRGEHKYDVQGNLTLKGVTKPVTLHATLNKIGEHAMVKKQAVGFNASGTLQRSAFGVDKYVPAVSDTINLSISTEAYAK</sequence>
<feature type="chain" id="PRO_5017333571" evidence="1">
    <location>
        <begin position="25"/>
        <end position="194"/>
    </location>
</feature>
<evidence type="ECO:0000259" key="2">
    <source>
        <dbReference type="SMART" id="SM00867"/>
    </source>
</evidence>
<keyword evidence="4" id="KW-1185">Reference proteome</keyword>
<dbReference type="EMBL" id="FOGC01000010">
    <property type="protein sequence ID" value="SER06163.1"/>
    <property type="molecule type" value="Genomic_DNA"/>
</dbReference>
<protein>
    <submittedName>
        <fullName evidence="3">Polyisoprenoid-binding protein YceI</fullName>
    </submittedName>
</protein>
<feature type="signal peptide" evidence="1">
    <location>
        <begin position="1"/>
        <end position="24"/>
    </location>
</feature>
<dbReference type="OrthoDB" id="9811006at2"/>
<dbReference type="InterPro" id="IPR036761">
    <property type="entry name" value="TTHA0802/YceI-like_sf"/>
</dbReference>
<dbReference type="RefSeq" id="WP_092677389.1">
    <property type="nucleotide sequence ID" value="NZ_FOGC01000010.1"/>
</dbReference>
<dbReference type="Pfam" id="PF04264">
    <property type="entry name" value="YceI"/>
    <property type="match status" value="1"/>
</dbReference>
<dbReference type="SMART" id="SM00867">
    <property type="entry name" value="YceI"/>
    <property type="match status" value="1"/>
</dbReference>
<dbReference type="Proteomes" id="UP000242515">
    <property type="component" value="Unassembled WGS sequence"/>
</dbReference>
<dbReference type="STRING" id="988801.SAMN05216522_110164"/>
<gene>
    <name evidence="3" type="ORF">SAMN05216522_110164</name>
</gene>
<keyword evidence="1" id="KW-0732">Signal</keyword>
<dbReference type="PANTHER" id="PTHR34406:SF1">
    <property type="entry name" value="PROTEIN YCEI"/>
    <property type="match status" value="1"/>
</dbReference>
<evidence type="ECO:0000313" key="4">
    <source>
        <dbReference type="Proteomes" id="UP000242515"/>
    </source>
</evidence>
<accession>A0A1H9L585</accession>
<dbReference type="Gene3D" id="2.40.128.110">
    <property type="entry name" value="Lipid/polyisoprenoid-binding, YceI-like"/>
    <property type="match status" value="1"/>
</dbReference>
<name>A0A1H9L585_9GAMM</name>
<proteinExistence type="predicted"/>
<dbReference type="InterPro" id="IPR007372">
    <property type="entry name" value="Lipid/polyisoprenoid-bd_YceI"/>
</dbReference>
<dbReference type="AlphaFoldDB" id="A0A1H9L585"/>
<feature type="domain" description="Lipid/polyisoprenoid-binding YceI-like" evidence="2">
    <location>
        <begin position="28"/>
        <end position="192"/>
    </location>
</feature>
<dbReference type="PANTHER" id="PTHR34406">
    <property type="entry name" value="PROTEIN YCEI"/>
    <property type="match status" value="1"/>
</dbReference>
<evidence type="ECO:0000313" key="3">
    <source>
        <dbReference type="EMBL" id="SER06163.1"/>
    </source>
</evidence>
<evidence type="ECO:0000256" key="1">
    <source>
        <dbReference type="SAM" id="SignalP"/>
    </source>
</evidence>
<reference evidence="4" key="1">
    <citation type="submission" date="2016-10" db="EMBL/GenBank/DDBJ databases">
        <authorList>
            <person name="Varghese N."/>
            <person name="Submissions S."/>
        </authorList>
    </citation>
    <scope>NUCLEOTIDE SEQUENCE [LARGE SCALE GENOMIC DNA]</scope>
    <source>
        <strain evidence="4">8N4</strain>
    </source>
</reference>